<dbReference type="OrthoDB" id="7619731at2"/>
<dbReference type="EMBL" id="FOQG01000004">
    <property type="protein sequence ID" value="SFI03215.1"/>
    <property type="molecule type" value="Genomic_DNA"/>
</dbReference>
<evidence type="ECO:0000313" key="1">
    <source>
        <dbReference type="EMBL" id="SFI03215.1"/>
    </source>
</evidence>
<name>A0A1I3EW14_9ACTN</name>
<dbReference type="Pfam" id="PF10978">
    <property type="entry name" value="DUF2785"/>
    <property type="match status" value="1"/>
</dbReference>
<dbReference type="Proteomes" id="UP000198649">
    <property type="component" value="Unassembled WGS sequence"/>
</dbReference>
<evidence type="ECO:0000313" key="2">
    <source>
        <dbReference type="Proteomes" id="UP000198649"/>
    </source>
</evidence>
<dbReference type="AlphaFoldDB" id="A0A1I3EW14"/>
<dbReference type="InterPro" id="IPR021247">
    <property type="entry name" value="DUF2785"/>
</dbReference>
<sequence length="289" mass="30976">MSAAYWKQVHDDDFAVPTDRSLSDLTAELTRLLGDADPDLRDGLALPALATWVQRGVYDDLLPGLGDGMAAGLRVGLGESGTDSVFRRSFSVLILACCIERDNDRPLVPGGKVLEWGDRIATWMLTEQDLRGHVPGKGWAHAVAHGADALGALAASPHVGVGELTVLLDVIAERLVAPVDVLFTAGESDRLAVAAMSVLRRNHVPLDLIEIWVDTLSAAARHQHDGTDRDPYLRAGNTEAFLRALYLQLALGQRPPGVRADLLLLLVEALRSTNPHYLGARVAAPAGES</sequence>
<evidence type="ECO:0008006" key="3">
    <source>
        <dbReference type="Google" id="ProtNLM"/>
    </source>
</evidence>
<organism evidence="1 2">
    <name type="scientific">Nocardioides psychrotolerans</name>
    <dbReference type="NCBI Taxonomy" id="1005945"/>
    <lineage>
        <taxon>Bacteria</taxon>
        <taxon>Bacillati</taxon>
        <taxon>Actinomycetota</taxon>
        <taxon>Actinomycetes</taxon>
        <taxon>Propionibacteriales</taxon>
        <taxon>Nocardioidaceae</taxon>
        <taxon>Nocardioides</taxon>
    </lineage>
</organism>
<keyword evidence="2" id="KW-1185">Reference proteome</keyword>
<protein>
    <recommendedName>
        <fullName evidence="3">DUF2785 domain-containing protein</fullName>
    </recommendedName>
</protein>
<dbReference type="STRING" id="1005945.SAMN05216561_10499"/>
<proteinExistence type="predicted"/>
<gene>
    <name evidence="1" type="ORF">SAMN05216561_10499</name>
</gene>
<accession>A0A1I3EW14</accession>
<reference evidence="1 2" key="1">
    <citation type="submission" date="2016-10" db="EMBL/GenBank/DDBJ databases">
        <authorList>
            <person name="de Groot N.N."/>
        </authorList>
    </citation>
    <scope>NUCLEOTIDE SEQUENCE [LARGE SCALE GENOMIC DNA]</scope>
    <source>
        <strain evidence="1 2">CGMCC 1.11156</strain>
    </source>
</reference>